<protein>
    <submittedName>
        <fullName evidence="5">Uncharacterized protein</fullName>
    </submittedName>
</protein>
<organism evidence="5 6">
    <name type="scientific">Streptococcus salivarius K12</name>
    <dbReference type="NCBI Taxonomy" id="1200793"/>
    <lineage>
        <taxon>Bacteria</taxon>
        <taxon>Bacillati</taxon>
        <taxon>Bacillota</taxon>
        <taxon>Bacilli</taxon>
        <taxon>Lactobacillales</taxon>
        <taxon>Streptococcaceae</taxon>
        <taxon>Streptococcus</taxon>
    </lineage>
</organism>
<dbReference type="AlphaFoldDB" id="J7SIG6"/>
<evidence type="ECO:0000313" key="5">
    <source>
        <dbReference type="EMBL" id="EJO16767.1"/>
    </source>
</evidence>
<gene>
    <name evidence="5" type="ORF">RSSL_01515</name>
</gene>
<dbReference type="Pfam" id="PF15983">
    <property type="entry name" value="DUF4767"/>
    <property type="match status" value="1"/>
</dbReference>
<keyword evidence="2" id="KW-0812">Transmembrane</keyword>
<feature type="region of interest" description="Disordered" evidence="1">
    <location>
        <begin position="144"/>
        <end position="193"/>
    </location>
</feature>
<proteinExistence type="predicted"/>
<dbReference type="Pfam" id="PF19804">
    <property type="entry name" value="DUF6287"/>
    <property type="match status" value="1"/>
</dbReference>
<sequence>MEIVRNNDQVYTLTAATCLQFFLFYKSTRIPVLCYNETITLQKGDEMKAEEWLTYFIKIYGRRPKMTEVDEAIQNGSLLANRAEVESLLLASKKSFWQTLSQYVVTHKVAASVLAVSCMTLLGGGAIFAWHSLHSQAQQTSSLAVSSSSSQTGQTSSSDKSKQSSSRASESSSNSSSQSQNASSEAKTPAMDVDAIRNGDFSSIEGDWVSDGGHVVTITKSGLTKSEETGSTDGKTVVKDFNGQPMFYFADNGPGHGVNPFVPVPANQAAPSPDNSVKDTDRLVQIPESAGPGVVYTSYYRVKSKNQSSQTSPTNTTAHWNSDKATKLASYMVEFGHKMNQESYRRLTPNGSDDFFGAMSFAKNNRIIVGEKTEQNAPMTNQQKVDVAFSDDGTGTADYIIVDSYGYSGSAMILYHFTIHKGQPVVLVSMQNQGNPENMYYMYPTNNKDIQEAFANIVNDK</sequence>
<feature type="domain" description="DUF4767" evidence="3">
    <location>
        <begin position="318"/>
        <end position="458"/>
    </location>
</feature>
<evidence type="ECO:0000259" key="4">
    <source>
        <dbReference type="Pfam" id="PF19804"/>
    </source>
</evidence>
<dbReference type="InterPro" id="IPR046254">
    <property type="entry name" value="DUF6287"/>
</dbReference>
<comment type="caution">
    <text evidence="5">The sequence shown here is derived from an EMBL/GenBank/DDBJ whole genome shotgun (WGS) entry which is preliminary data.</text>
</comment>
<dbReference type="InterPro" id="IPR031927">
    <property type="entry name" value="DUF4767"/>
</dbReference>
<keyword evidence="2" id="KW-0472">Membrane</keyword>
<evidence type="ECO:0000256" key="2">
    <source>
        <dbReference type="SAM" id="Phobius"/>
    </source>
</evidence>
<accession>J7SIG6</accession>
<feature type="domain" description="DUF6287" evidence="4">
    <location>
        <begin position="191"/>
        <end position="222"/>
    </location>
</feature>
<evidence type="ECO:0000256" key="1">
    <source>
        <dbReference type="SAM" id="MobiDB-lite"/>
    </source>
</evidence>
<evidence type="ECO:0000313" key="6">
    <source>
        <dbReference type="Proteomes" id="UP000006983"/>
    </source>
</evidence>
<name>J7SIG6_STRSL</name>
<reference evidence="5 6" key="1">
    <citation type="journal article" date="2012" name="J. Bacteriol.">
        <title>Genome Sequence of the Lantibiotic Bacteriocin Producer Streptococcus salivarius Strain K12.</title>
        <authorList>
            <person name="Barretto C."/>
            <person name="Alvarez-Martin P."/>
            <person name="Foata F."/>
            <person name="Renault P."/>
            <person name="Berger B."/>
        </authorList>
    </citation>
    <scope>NUCLEOTIDE SEQUENCE [LARGE SCALE GENOMIC DNA]</scope>
    <source>
        <strain evidence="5 6">K12</strain>
    </source>
</reference>
<feature type="compositionally biased region" description="Low complexity" evidence="1">
    <location>
        <begin position="144"/>
        <end position="184"/>
    </location>
</feature>
<dbReference type="PATRIC" id="fig|1200793.3.peg.655"/>
<evidence type="ECO:0000259" key="3">
    <source>
        <dbReference type="Pfam" id="PF15983"/>
    </source>
</evidence>
<feature type="transmembrane region" description="Helical" evidence="2">
    <location>
        <begin position="109"/>
        <end position="130"/>
    </location>
</feature>
<dbReference type="EMBL" id="ALIF01000001">
    <property type="protein sequence ID" value="EJO16767.1"/>
    <property type="molecule type" value="Genomic_DNA"/>
</dbReference>
<keyword evidence="2" id="KW-1133">Transmembrane helix</keyword>
<dbReference type="Proteomes" id="UP000006983">
    <property type="component" value="Unassembled WGS sequence"/>
</dbReference>
<keyword evidence="6" id="KW-1185">Reference proteome</keyword>